<accession>A0ABN3AWS8</accession>
<dbReference type="Proteomes" id="UP001501599">
    <property type="component" value="Unassembled WGS sequence"/>
</dbReference>
<keyword evidence="2" id="KW-1185">Reference proteome</keyword>
<dbReference type="EMBL" id="BAAAQT010000008">
    <property type="protein sequence ID" value="GAA2175669.1"/>
    <property type="molecule type" value="Genomic_DNA"/>
</dbReference>
<reference evidence="2" key="1">
    <citation type="journal article" date="2019" name="Int. J. Syst. Evol. Microbiol.">
        <title>The Global Catalogue of Microorganisms (GCM) 10K type strain sequencing project: providing services to taxonomists for standard genome sequencing and annotation.</title>
        <authorList>
            <consortium name="The Broad Institute Genomics Platform"/>
            <consortium name="The Broad Institute Genome Sequencing Center for Infectious Disease"/>
            <person name="Wu L."/>
            <person name="Ma J."/>
        </authorList>
    </citation>
    <scope>NUCLEOTIDE SEQUENCE [LARGE SCALE GENOMIC DNA]</scope>
    <source>
        <strain evidence="2">JCM 16026</strain>
    </source>
</reference>
<organism evidence="1 2">
    <name type="scientific">Agrococcus versicolor</name>
    <dbReference type="NCBI Taxonomy" id="501482"/>
    <lineage>
        <taxon>Bacteria</taxon>
        <taxon>Bacillati</taxon>
        <taxon>Actinomycetota</taxon>
        <taxon>Actinomycetes</taxon>
        <taxon>Micrococcales</taxon>
        <taxon>Microbacteriaceae</taxon>
        <taxon>Agrococcus</taxon>
    </lineage>
</organism>
<name>A0ABN3AWS8_9MICO</name>
<evidence type="ECO:0000313" key="2">
    <source>
        <dbReference type="Proteomes" id="UP001501599"/>
    </source>
</evidence>
<comment type="caution">
    <text evidence="1">The sequence shown here is derived from an EMBL/GenBank/DDBJ whole genome shotgun (WGS) entry which is preliminary data.</text>
</comment>
<gene>
    <name evidence="1" type="ORF">GCM10009846_26450</name>
</gene>
<sequence length="170" mass="18478">MHAVPRFVFGSTGMRYTHESASSAGIETDENEFELLDASTAEDFAGWPREASVREFLTLAGVTASAIDEYEHLDESVEVGAFLTERLERFPAWDIPSQHFEDGRLHRLASRADGAAAMLGGGGSSMGGWDVPIVGTLAAFEHVAAHLDASDALLERDDDLVRRARALLYP</sequence>
<evidence type="ECO:0000313" key="1">
    <source>
        <dbReference type="EMBL" id="GAA2175669.1"/>
    </source>
</evidence>
<protein>
    <submittedName>
        <fullName evidence="1">Uncharacterized protein</fullName>
    </submittedName>
</protein>
<proteinExistence type="predicted"/>